<protein>
    <submittedName>
        <fullName evidence="1">Uncharacterized protein</fullName>
    </submittedName>
</protein>
<name>A0A0W0TRP6_9GAMM</name>
<proteinExistence type="predicted"/>
<keyword evidence="2" id="KW-1185">Reference proteome</keyword>
<dbReference type="Pfam" id="PF06691">
    <property type="entry name" value="DUF1189"/>
    <property type="match status" value="1"/>
</dbReference>
<comment type="caution">
    <text evidence="1">The sequence shown here is derived from an EMBL/GenBank/DDBJ whole genome shotgun (WGS) entry which is preliminary data.</text>
</comment>
<dbReference type="RefSeq" id="WP_028386548.1">
    <property type="nucleotide sequence ID" value="NZ_CAAAHN010000019.1"/>
</dbReference>
<evidence type="ECO:0000313" key="2">
    <source>
        <dbReference type="Proteomes" id="UP000054785"/>
    </source>
</evidence>
<dbReference type="AlphaFoldDB" id="A0A0W0TRP6"/>
<dbReference type="EMBL" id="LNYC01000066">
    <property type="protein sequence ID" value="KTC98322.1"/>
    <property type="molecule type" value="Genomic_DNA"/>
</dbReference>
<reference evidence="1 2" key="1">
    <citation type="submission" date="2015-11" db="EMBL/GenBank/DDBJ databases">
        <title>Genomic analysis of 38 Legionella species identifies large and diverse effector repertoires.</title>
        <authorList>
            <person name="Burstein D."/>
            <person name="Amaro F."/>
            <person name="Zusman T."/>
            <person name="Lifshitz Z."/>
            <person name="Cohen O."/>
            <person name="Gilbert J.A."/>
            <person name="Pupko T."/>
            <person name="Shuman H.A."/>
            <person name="Segal G."/>
        </authorList>
    </citation>
    <scope>NUCLEOTIDE SEQUENCE [LARGE SCALE GENOMIC DNA]</scope>
    <source>
        <strain evidence="1 2">ATCC 49504</strain>
    </source>
</reference>
<dbReference type="STRING" id="45065.Lgee_1624"/>
<dbReference type="PATRIC" id="fig|45065.4.peg.1760"/>
<accession>A0A0W0TRP6</accession>
<dbReference type="Proteomes" id="UP000054785">
    <property type="component" value="Unassembled WGS sequence"/>
</dbReference>
<dbReference type="InterPro" id="IPR009574">
    <property type="entry name" value="DUF1189"/>
</dbReference>
<sequence length="291" mass="32588">MNTNVTALRDADAPVYSYWQAVWMSFFSPRLYVDVGKRWKGLGLVYFLLLTAVAAIPVAVHVGVRFNAYFDNTVLKPLESLPPLYIQNGSVVVDRPMPWRITGEDGKVVGVIDTTGKITSFSDTDPGTTFLVTKNRLMLQFPQPHFFDNFPLEYGAAREIQLPLDDAGSQMFVVKDWADQSGLGSIKWFSMITIYPILVGVIYFFFLLMMLSVSLIGQLMSSLFLRFQLTWPVASRLVMVAVTPAMLAFMTLIALNIYFPGIGFLMVCIFAIYFFFGAIALKRESMGIALG</sequence>
<dbReference type="OrthoDB" id="5634905at2"/>
<organism evidence="1 2">
    <name type="scientific">Legionella geestiana</name>
    <dbReference type="NCBI Taxonomy" id="45065"/>
    <lineage>
        <taxon>Bacteria</taxon>
        <taxon>Pseudomonadati</taxon>
        <taxon>Pseudomonadota</taxon>
        <taxon>Gammaproteobacteria</taxon>
        <taxon>Legionellales</taxon>
        <taxon>Legionellaceae</taxon>
        <taxon>Legionella</taxon>
    </lineage>
</organism>
<gene>
    <name evidence="1" type="ORF">Lgee_1624</name>
</gene>
<evidence type="ECO:0000313" key="1">
    <source>
        <dbReference type="EMBL" id="KTC98322.1"/>
    </source>
</evidence>